<protein>
    <submittedName>
        <fullName evidence="8">NADH-quinone oxidoreductase subunit E</fullName>
    </submittedName>
</protein>
<dbReference type="GO" id="GO:0046872">
    <property type="term" value="F:metal ion binding"/>
    <property type="evidence" value="ECO:0007669"/>
    <property type="project" value="UniProtKB-KW"/>
</dbReference>
<evidence type="ECO:0000313" key="8">
    <source>
        <dbReference type="EMBL" id="SHF30486.1"/>
    </source>
</evidence>
<dbReference type="InterPro" id="IPR036249">
    <property type="entry name" value="Thioredoxin-like_sf"/>
</dbReference>
<dbReference type="InterPro" id="IPR002023">
    <property type="entry name" value="NuoE-like"/>
</dbReference>
<organism evidence="8 9">
    <name type="scientific">Caloramator proteoclasticus DSM 10124</name>
    <dbReference type="NCBI Taxonomy" id="1121262"/>
    <lineage>
        <taxon>Bacteria</taxon>
        <taxon>Bacillati</taxon>
        <taxon>Bacillota</taxon>
        <taxon>Clostridia</taxon>
        <taxon>Eubacteriales</taxon>
        <taxon>Clostridiaceae</taxon>
        <taxon>Caloramator</taxon>
    </lineage>
</organism>
<evidence type="ECO:0000313" key="9">
    <source>
        <dbReference type="Proteomes" id="UP000184423"/>
    </source>
</evidence>
<dbReference type="PANTHER" id="PTHR43342">
    <property type="entry name" value="NADH-QUINONE OXIDOREDUCTASE, E SUBUNIT"/>
    <property type="match status" value="1"/>
</dbReference>
<dbReference type="InterPro" id="IPR042128">
    <property type="entry name" value="NuoE_dom"/>
</dbReference>
<dbReference type="EMBL" id="FQVG01000053">
    <property type="protein sequence ID" value="SHF30486.1"/>
    <property type="molecule type" value="Genomic_DNA"/>
</dbReference>
<evidence type="ECO:0000256" key="4">
    <source>
        <dbReference type="ARBA" id="ARBA00023004"/>
    </source>
</evidence>
<dbReference type="InterPro" id="IPR028431">
    <property type="entry name" value="NADP_DH_HndA-like"/>
</dbReference>
<feature type="binding site" evidence="7">
    <location>
        <position position="91"/>
    </location>
    <ligand>
        <name>[2Fe-2S] cluster</name>
        <dbReference type="ChEBI" id="CHEBI:190135"/>
    </ligand>
</feature>
<name>A0A1M5AK03_9CLOT</name>
<dbReference type="FunFam" id="3.40.30.10:FF:000015">
    <property type="entry name" value="NADH-quinone oxidoreductase subunit E"/>
    <property type="match status" value="1"/>
</dbReference>
<evidence type="ECO:0000256" key="1">
    <source>
        <dbReference type="ARBA" id="ARBA00010643"/>
    </source>
</evidence>
<gene>
    <name evidence="8" type="ORF">SAMN02746091_02217</name>
</gene>
<accession>A0A1M5AK03</accession>
<keyword evidence="9" id="KW-1185">Reference proteome</keyword>
<dbReference type="PROSITE" id="PS01099">
    <property type="entry name" value="COMPLEX1_24K"/>
    <property type="match status" value="1"/>
</dbReference>
<comment type="similarity">
    <text evidence="1">Belongs to the complex I 24 kDa subunit family.</text>
</comment>
<dbReference type="Pfam" id="PF01257">
    <property type="entry name" value="2Fe-2S_thioredx"/>
    <property type="match status" value="1"/>
</dbReference>
<evidence type="ECO:0000256" key="7">
    <source>
        <dbReference type="PIRSR" id="PIRSR000216-1"/>
    </source>
</evidence>
<comment type="cofactor">
    <cofactor evidence="6">
        <name>[2Fe-2S] cluster</name>
        <dbReference type="ChEBI" id="CHEBI:190135"/>
    </cofactor>
</comment>
<dbReference type="CDD" id="cd03064">
    <property type="entry name" value="TRX_Fd_NuoE"/>
    <property type="match status" value="1"/>
</dbReference>
<evidence type="ECO:0000256" key="5">
    <source>
        <dbReference type="ARBA" id="ARBA00023014"/>
    </source>
</evidence>
<dbReference type="AlphaFoldDB" id="A0A1M5AK03"/>
<comment type="cofactor">
    <cofactor evidence="7">
        <name>[2Fe-2S] cluster</name>
        <dbReference type="ChEBI" id="CHEBI:190135"/>
    </cofactor>
    <text evidence="7">Binds 1 [2Fe-2S] cluster.</text>
</comment>
<dbReference type="NCBIfam" id="NF005722">
    <property type="entry name" value="PRK07539.1-2"/>
    <property type="match status" value="1"/>
</dbReference>
<dbReference type="InterPro" id="IPR041921">
    <property type="entry name" value="NuoE_N"/>
</dbReference>
<feature type="binding site" evidence="7">
    <location>
        <position position="96"/>
    </location>
    <ligand>
        <name>[2Fe-2S] cluster</name>
        <dbReference type="ChEBI" id="CHEBI:190135"/>
    </ligand>
</feature>
<dbReference type="GO" id="GO:0016491">
    <property type="term" value="F:oxidoreductase activity"/>
    <property type="evidence" value="ECO:0007669"/>
    <property type="project" value="InterPro"/>
</dbReference>
<keyword evidence="3 7" id="KW-0479">Metal-binding</keyword>
<dbReference type="SUPFAM" id="SSF52833">
    <property type="entry name" value="Thioredoxin-like"/>
    <property type="match status" value="1"/>
</dbReference>
<keyword evidence="4 7" id="KW-0408">Iron</keyword>
<keyword evidence="2 7" id="KW-0001">2Fe-2S</keyword>
<feature type="binding site" evidence="7">
    <location>
        <position position="132"/>
    </location>
    <ligand>
        <name>[2Fe-2S] cluster</name>
        <dbReference type="ChEBI" id="CHEBI:190135"/>
    </ligand>
</feature>
<dbReference type="GO" id="GO:0051537">
    <property type="term" value="F:2 iron, 2 sulfur cluster binding"/>
    <property type="evidence" value="ECO:0007669"/>
    <property type="project" value="UniProtKB-KW"/>
</dbReference>
<sequence length="167" mass="18540">MNQQNCCCCGGNHVDERLEKVMKVIEEHKTVKGGLIPVLHEIQDTYGYLPEDILKIVSKELDIPMAEIFGVASFYSYFSLEPKGEHIIRVCLGTACYVKGAQGLIDRLSKELNVEVGKTTEDGKFTLEATRCLGACGLAPVMVIGEKVYGRITPDDIPNILKEYQDK</sequence>
<dbReference type="Gene3D" id="1.10.10.1590">
    <property type="entry name" value="NADH-quinone oxidoreductase subunit E"/>
    <property type="match status" value="1"/>
</dbReference>
<evidence type="ECO:0000256" key="3">
    <source>
        <dbReference type="ARBA" id="ARBA00022723"/>
    </source>
</evidence>
<dbReference type="Proteomes" id="UP000184423">
    <property type="component" value="Unassembled WGS sequence"/>
</dbReference>
<keyword evidence="5 7" id="KW-0411">Iron-sulfur</keyword>
<evidence type="ECO:0000256" key="2">
    <source>
        <dbReference type="ARBA" id="ARBA00022714"/>
    </source>
</evidence>
<dbReference type="PIRSF" id="PIRSF000216">
    <property type="entry name" value="NADH_DH_24kDa"/>
    <property type="match status" value="1"/>
</dbReference>
<feature type="binding site" evidence="7">
    <location>
        <position position="136"/>
    </location>
    <ligand>
        <name>[2Fe-2S] cluster</name>
        <dbReference type="ChEBI" id="CHEBI:190135"/>
    </ligand>
</feature>
<evidence type="ECO:0000256" key="6">
    <source>
        <dbReference type="ARBA" id="ARBA00034078"/>
    </source>
</evidence>
<dbReference type="Gene3D" id="3.40.30.10">
    <property type="entry name" value="Glutaredoxin"/>
    <property type="match status" value="1"/>
</dbReference>
<dbReference type="PANTHER" id="PTHR43342:SF2">
    <property type="entry name" value="POTENTIAL NAD-REDUCING HYDROGENASE SUBUNIT"/>
    <property type="match status" value="1"/>
</dbReference>
<dbReference type="RefSeq" id="WP_027307864.1">
    <property type="nucleotide sequence ID" value="NZ_FQVG01000053.1"/>
</dbReference>
<reference evidence="9" key="1">
    <citation type="submission" date="2016-11" db="EMBL/GenBank/DDBJ databases">
        <authorList>
            <person name="Varghese N."/>
            <person name="Submissions S."/>
        </authorList>
    </citation>
    <scope>NUCLEOTIDE SEQUENCE [LARGE SCALE GENOMIC DNA]</scope>
    <source>
        <strain evidence="9">DSM 10124</strain>
    </source>
</reference>
<proteinExistence type="inferred from homology"/>